<feature type="transmembrane region" description="Helical" evidence="2">
    <location>
        <begin position="931"/>
        <end position="951"/>
    </location>
</feature>
<keyword evidence="2" id="KW-1133">Transmembrane helix</keyword>
<dbReference type="InterPro" id="IPR001036">
    <property type="entry name" value="Acrflvin-R"/>
</dbReference>
<feature type="transmembrane region" description="Helical" evidence="2">
    <location>
        <begin position="1034"/>
        <end position="1059"/>
    </location>
</feature>
<protein>
    <submittedName>
        <fullName evidence="3">Efflux RND transporter permease subunit</fullName>
    </submittedName>
</protein>
<dbReference type="PRINTS" id="PR00702">
    <property type="entry name" value="ACRIFLAVINRP"/>
</dbReference>
<dbReference type="Pfam" id="PF00873">
    <property type="entry name" value="ACR_tran"/>
    <property type="match status" value="1"/>
</dbReference>
<organism evidence="3 4">
    <name type="scientific">Parasphingorhabdus cellanae</name>
    <dbReference type="NCBI Taxonomy" id="2806553"/>
    <lineage>
        <taxon>Bacteria</taxon>
        <taxon>Pseudomonadati</taxon>
        <taxon>Pseudomonadota</taxon>
        <taxon>Alphaproteobacteria</taxon>
        <taxon>Sphingomonadales</taxon>
        <taxon>Sphingomonadaceae</taxon>
        <taxon>Parasphingorhabdus</taxon>
    </lineage>
</organism>
<feature type="transmembrane region" description="Helical" evidence="2">
    <location>
        <begin position="905"/>
        <end position="924"/>
    </location>
</feature>
<feature type="region of interest" description="Disordered" evidence="1">
    <location>
        <begin position="1"/>
        <end position="21"/>
    </location>
</feature>
<evidence type="ECO:0000256" key="1">
    <source>
        <dbReference type="SAM" id="MobiDB-lite"/>
    </source>
</evidence>
<keyword evidence="2" id="KW-0812">Transmembrane</keyword>
<dbReference type="RefSeq" id="WP_207986843.1">
    <property type="nucleotide sequence ID" value="NZ_CP071794.1"/>
</dbReference>
<dbReference type="Proteomes" id="UP000663923">
    <property type="component" value="Chromosome"/>
</dbReference>
<name>A0ABX7T1I4_9SPHN</name>
<gene>
    <name evidence="3" type="ORF">J4G78_12340</name>
</gene>
<dbReference type="SUPFAM" id="SSF82693">
    <property type="entry name" value="Multidrug efflux transporter AcrB pore domain, PN1, PN2, PC1 and PC2 subdomains"/>
    <property type="match status" value="2"/>
</dbReference>
<keyword evidence="4" id="KW-1185">Reference proteome</keyword>
<dbReference type="PANTHER" id="PTHR32063:SF33">
    <property type="entry name" value="RND SUPERFAMILY EFFLUX PUMP PERMEASE COMPONENT"/>
    <property type="match status" value="1"/>
</dbReference>
<dbReference type="Gene3D" id="3.30.70.1320">
    <property type="entry name" value="Multidrug efflux transporter AcrB pore domain like"/>
    <property type="match status" value="1"/>
</dbReference>
<reference evidence="3 4" key="1">
    <citation type="submission" date="2021-03" db="EMBL/GenBank/DDBJ databases">
        <title>Complete genome of Parasphingorhabdus_sp.JHSY0214.</title>
        <authorList>
            <person name="Yoo J.H."/>
            <person name="Bae J.W."/>
        </authorList>
    </citation>
    <scope>NUCLEOTIDE SEQUENCE [LARGE SCALE GENOMIC DNA]</scope>
    <source>
        <strain evidence="3 4">JHSY0214</strain>
    </source>
</reference>
<feature type="transmembrane region" description="Helical" evidence="2">
    <location>
        <begin position="37"/>
        <end position="58"/>
    </location>
</feature>
<sequence>MTETADQSSSPPSGPETPSEEVMKQRGIVAFMARNGVAANLLMLFFFIAGIASFGTIVQEVFPENSLDTVQVSVTYPGATPDEVEESIVQKIEEAVEAVDGVKKVTANAREGSGTVSVELELGTDIDRALDDVKAEIDQIQTFPDEAEEPDVRELTTRQSVIRIAIFGDVSETALKEVAYQLEDSLAALDEVSFVDTSSIRDYELSIEVPQNTLQAFGLSLNDISQTVAASSLDSPAGSIDTNSEEVRVRTLGQNYNQQNFEDIVLVSNENGALIRLGQVATIKDGFEDADLLPLYNGKPVAFVEVFRTSDERVLDVAEAVRAHLENDFADTLPEGVSYAIWSDDSELLNDRLSLLLKNAAIGLFLVLLALTLFLDIRLAMWTAVGIGVTFIGAIYLLDLAGSSINMFSLFGFILALGLVVDDAIVVGENIYAQRENGRTGLGASITGARRVTVPVIFAVLTTVAAFSPLFAIGGVIGKLVADIPLVVIAVLALSLIECLLILPYHLSHLPAPGTPNMNMVTRFFERLQAKVDKHYQAFVDGPLDRALNFSLRMPFVIVAGAVATLILFASFIPAGIIKVGFFPSVESDIVTASLEMPAGTTIEQTERIARLIEEGGRKAYADYEAQQDEDEPSPLRGIFTSVGQAAADGGPQPGGGTLSANLASVQFSFIPGDQRKLDAKAFENAWRDTVGPLVEARSLVFASELISVGAPVNVQLSDPDPAIVDAASEQLMAELARFSGVFDIETDQDEGLQEIQLRLKPAARTLGVTLQDVALQVRAAFFGSEALRVQRGREDVRVYIRLPEEERNSIADVERFRVRVPGGEVALATLADVSFGEAPSIIRRTDGRRITTITADLDEDVVTGQEIAEALNNDIMPRLQADYPQLLYTLGGEQEEQAESFGDLTTAFLFALLAIYALLAIPFRSYVQPLIIMAVIPFGIIGALIGHILLGLQLVVLSIFGIIALSGVIVNGSLVMIDFINENLRNGMPIEEAIISGAKSRFRPIMLTSLTTFLGVAPITFETSLQAQFLIPMSASLGFGVLFGAFILQLLIPALALLEHRGKLWLKKWWSERGGDLSEASAET</sequence>
<feature type="transmembrane region" description="Helical" evidence="2">
    <location>
        <begin position="484"/>
        <end position="503"/>
    </location>
</feature>
<feature type="transmembrane region" description="Helical" evidence="2">
    <location>
        <begin position="957"/>
        <end position="982"/>
    </location>
</feature>
<evidence type="ECO:0000313" key="4">
    <source>
        <dbReference type="Proteomes" id="UP000663923"/>
    </source>
</evidence>
<dbReference type="PANTHER" id="PTHR32063">
    <property type="match status" value="1"/>
</dbReference>
<feature type="transmembrane region" description="Helical" evidence="2">
    <location>
        <begin position="355"/>
        <end position="374"/>
    </location>
</feature>
<dbReference type="Gene3D" id="1.20.1640.10">
    <property type="entry name" value="Multidrug efflux transporter AcrB transmembrane domain"/>
    <property type="match status" value="2"/>
</dbReference>
<keyword evidence="2" id="KW-0472">Membrane</keyword>
<dbReference type="Gene3D" id="3.30.70.1430">
    <property type="entry name" value="Multidrug efflux transporter AcrB pore domain"/>
    <property type="match status" value="2"/>
</dbReference>
<dbReference type="InterPro" id="IPR027463">
    <property type="entry name" value="AcrB_DN_DC_subdom"/>
</dbReference>
<proteinExistence type="predicted"/>
<feature type="transmembrane region" description="Helical" evidence="2">
    <location>
        <begin position="556"/>
        <end position="578"/>
    </location>
</feature>
<feature type="transmembrane region" description="Helical" evidence="2">
    <location>
        <begin position="1003"/>
        <end position="1022"/>
    </location>
</feature>
<accession>A0ABX7T1I4</accession>
<feature type="transmembrane region" description="Helical" evidence="2">
    <location>
        <begin position="410"/>
        <end position="432"/>
    </location>
</feature>
<dbReference type="EMBL" id="CP071794">
    <property type="protein sequence ID" value="QTD55016.1"/>
    <property type="molecule type" value="Genomic_DNA"/>
</dbReference>
<feature type="transmembrane region" description="Helical" evidence="2">
    <location>
        <begin position="452"/>
        <end position="478"/>
    </location>
</feature>
<dbReference type="SUPFAM" id="SSF82714">
    <property type="entry name" value="Multidrug efflux transporter AcrB TolC docking domain, DN and DC subdomains"/>
    <property type="match status" value="2"/>
</dbReference>
<dbReference type="SUPFAM" id="SSF82866">
    <property type="entry name" value="Multidrug efflux transporter AcrB transmembrane domain"/>
    <property type="match status" value="2"/>
</dbReference>
<evidence type="ECO:0000313" key="3">
    <source>
        <dbReference type="EMBL" id="QTD55016.1"/>
    </source>
</evidence>
<evidence type="ECO:0000256" key="2">
    <source>
        <dbReference type="SAM" id="Phobius"/>
    </source>
</evidence>
<feature type="transmembrane region" description="Helical" evidence="2">
    <location>
        <begin position="379"/>
        <end position="398"/>
    </location>
</feature>
<dbReference type="Gene3D" id="3.30.2090.10">
    <property type="entry name" value="Multidrug efflux transporter AcrB TolC docking domain, DN and DC subdomains"/>
    <property type="match status" value="2"/>
</dbReference>
<dbReference type="Gene3D" id="3.30.70.1440">
    <property type="entry name" value="Multidrug efflux transporter AcrB pore domain"/>
    <property type="match status" value="1"/>
</dbReference>